<dbReference type="SUPFAM" id="SSF52833">
    <property type="entry name" value="Thioredoxin-like"/>
    <property type="match status" value="1"/>
</dbReference>
<comment type="similarity">
    <text evidence="1 2">Belongs to the ArsC family.</text>
</comment>
<protein>
    <submittedName>
        <fullName evidence="3">Nitrogenase-associated protein</fullName>
    </submittedName>
</protein>
<proteinExistence type="inferred from homology"/>
<dbReference type="Pfam" id="PF03960">
    <property type="entry name" value="ArsC"/>
    <property type="match status" value="1"/>
</dbReference>
<dbReference type="PROSITE" id="PS51353">
    <property type="entry name" value="ARSC"/>
    <property type="match status" value="1"/>
</dbReference>
<evidence type="ECO:0000256" key="1">
    <source>
        <dbReference type="ARBA" id="ARBA00007198"/>
    </source>
</evidence>
<dbReference type="NCBIfam" id="TIGR01616">
    <property type="entry name" value="nitro_assoc"/>
    <property type="match status" value="1"/>
</dbReference>
<dbReference type="AlphaFoldDB" id="A0A1K1XGV4"/>
<name>A0A1K1XGV4_9GAMM</name>
<keyword evidence="4" id="KW-1185">Reference proteome</keyword>
<dbReference type="PANTHER" id="PTHR30041">
    <property type="entry name" value="ARSENATE REDUCTASE"/>
    <property type="match status" value="1"/>
</dbReference>
<dbReference type="InterPro" id="IPR006660">
    <property type="entry name" value="Arsenate_reductase-like"/>
</dbReference>
<reference evidence="3 4" key="1">
    <citation type="submission" date="2016-11" db="EMBL/GenBank/DDBJ databases">
        <authorList>
            <person name="Jaros S."/>
            <person name="Januszkiewicz K."/>
            <person name="Wedrychowicz H."/>
        </authorList>
    </citation>
    <scope>NUCLEOTIDE SEQUENCE [LARGE SCALE GENOMIC DNA]</scope>
    <source>
        <strain evidence="3 4">DSM 21637</strain>
    </source>
</reference>
<dbReference type="CDD" id="cd03033">
    <property type="entry name" value="ArsC_15kD"/>
    <property type="match status" value="1"/>
</dbReference>
<dbReference type="InterPro" id="IPR036249">
    <property type="entry name" value="Thioredoxin-like_sf"/>
</dbReference>
<dbReference type="Gene3D" id="3.40.30.10">
    <property type="entry name" value="Glutaredoxin"/>
    <property type="match status" value="1"/>
</dbReference>
<dbReference type="InterPro" id="IPR006503">
    <property type="entry name" value="Nase-assoc"/>
</dbReference>
<sequence length="144" mass="16356">MARIVFYEKPGCMNNTRQKQLLQASGHEVIACNLLTEPWTTERLQAFFEGLPLQQWFNPAAPRIKQGEVTPDHLTEAQALALMLEDPLLIRRPLMISEERRMVGFDLAEVKAWVGLDQQDTAMDVQTCTRSHSGSQCKAPETHH</sequence>
<gene>
    <name evidence="3" type="ORF">SAMN02745752_01828</name>
</gene>
<dbReference type="EMBL" id="FPJW01000006">
    <property type="protein sequence ID" value="SFX48808.1"/>
    <property type="molecule type" value="Genomic_DNA"/>
</dbReference>
<evidence type="ECO:0000313" key="3">
    <source>
        <dbReference type="EMBL" id="SFX48808.1"/>
    </source>
</evidence>
<dbReference type="PANTHER" id="PTHR30041:SF8">
    <property type="entry name" value="PROTEIN YFFB"/>
    <property type="match status" value="1"/>
</dbReference>
<dbReference type="Proteomes" id="UP000182350">
    <property type="component" value="Unassembled WGS sequence"/>
</dbReference>
<dbReference type="RefSeq" id="WP_072326138.1">
    <property type="nucleotide sequence ID" value="NZ_FPJW01000006.1"/>
</dbReference>
<evidence type="ECO:0000313" key="4">
    <source>
        <dbReference type="Proteomes" id="UP000182350"/>
    </source>
</evidence>
<dbReference type="OrthoDB" id="5432555at2"/>
<dbReference type="STRING" id="1122209.SAMN02745752_01828"/>
<accession>A0A1K1XGV4</accession>
<organism evidence="3 4">
    <name type="scientific">Marinospirillum alkaliphilum DSM 21637</name>
    <dbReference type="NCBI Taxonomy" id="1122209"/>
    <lineage>
        <taxon>Bacteria</taxon>
        <taxon>Pseudomonadati</taxon>
        <taxon>Pseudomonadota</taxon>
        <taxon>Gammaproteobacteria</taxon>
        <taxon>Oceanospirillales</taxon>
        <taxon>Oceanospirillaceae</taxon>
        <taxon>Marinospirillum</taxon>
    </lineage>
</organism>
<evidence type="ECO:0000256" key="2">
    <source>
        <dbReference type="PROSITE-ProRule" id="PRU01282"/>
    </source>
</evidence>